<dbReference type="Proteomes" id="UP001164020">
    <property type="component" value="Chromosome"/>
</dbReference>
<feature type="transmembrane region" description="Helical" evidence="1">
    <location>
        <begin position="201"/>
        <end position="219"/>
    </location>
</feature>
<dbReference type="EMBL" id="CP114029">
    <property type="protein sequence ID" value="WAP70746.1"/>
    <property type="molecule type" value="Genomic_DNA"/>
</dbReference>
<keyword evidence="1" id="KW-1133">Transmembrane helix</keyword>
<feature type="transmembrane region" description="Helical" evidence="1">
    <location>
        <begin position="167"/>
        <end position="189"/>
    </location>
</feature>
<feature type="transmembrane region" description="Helical" evidence="1">
    <location>
        <begin position="240"/>
        <end position="262"/>
    </location>
</feature>
<feature type="transmembrane region" description="Helical" evidence="1">
    <location>
        <begin position="282"/>
        <end position="311"/>
    </location>
</feature>
<keyword evidence="1" id="KW-0472">Membrane</keyword>
<keyword evidence="1" id="KW-0812">Transmembrane</keyword>
<dbReference type="RefSeq" id="WP_268883272.1">
    <property type="nucleotide sequence ID" value="NZ_CP114029.1"/>
</dbReference>
<accession>A0ABY7C687</accession>
<evidence type="ECO:0008006" key="4">
    <source>
        <dbReference type="Google" id="ProtNLM"/>
    </source>
</evidence>
<organism evidence="2 3">
    <name type="scientific">Jiella pelagia</name>
    <dbReference type="NCBI Taxonomy" id="2986949"/>
    <lineage>
        <taxon>Bacteria</taxon>
        <taxon>Pseudomonadati</taxon>
        <taxon>Pseudomonadota</taxon>
        <taxon>Alphaproteobacteria</taxon>
        <taxon>Hyphomicrobiales</taxon>
        <taxon>Aurantimonadaceae</taxon>
        <taxon>Jiella</taxon>
    </lineage>
</organism>
<feature type="transmembrane region" description="Helical" evidence="1">
    <location>
        <begin position="350"/>
        <end position="366"/>
    </location>
</feature>
<evidence type="ECO:0000313" key="2">
    <source>
        <dbReference type="EMBL" id="WAP70746.1"/>
    </source>
</evidence>
<feature type="transmembrane region" description="Helical" evidence="1">
    <location>
        <begin position="137"/>
        <end position="155"/>
    </location>
</feature>
<evidence type="ECO:0000313" key="3">
    <source>
        <dbReference type="Proteomes" id="UP001164020"/>
    </source>
</evidence>
<feature type="transmembrane region" description="Helical" evidence="1">
    <location>
        <begin position="323"/>
        <end position="344"/>
    </location>
</feature>
<name>A0ABY7C687_9HYPH</name>
<proteinExistence type="predicted"/>
<feature type="transmembrane region" description="Helical" evidence="1">
    <location>
        <begin position="60"/>
        <end position="80"/>
    </location>
</feature>
<keyword evidence="3" id="KW-1185">Reference proteome</keyword>
<dbReference type="Gene3D" id="1.20.1740.10">
    <property type="entry name" value="Amino acid/polyamine transporter I"/>
    <property type="match status" value="1"/>
</dbReference>
<feature type="transmembrane region" description="Helical" evidence="1">
    <location>
        <begin position="378"/>
        <end position="395"/>
    </location>
</feature>
<sequence>MTDVIVVASSLLAGFLLLLPRIRGNTLWRATITPLASIIGSGFLVLGPILTSEYGGSAPLVMALLCLVAYGFGAAVRTNIATIEASAGRSRTELWLEDAASWALAFAYVVSVAYYLNLFGAFALHLTPFDSAFSAKLLTSVMLVLILVVGWRYGFKALERMESVSVSLKLAIIAGLLAGLGLFFFGLWHAGALYDNPAPTAQWRSVALAFGLIVTVQGFETSRYLGRSYDAKTRIASMRLAQWISTAIYLVYIALLTVGFPASETHLTETAIIDMMAVVAPILPAMLVLAALAAQFSAAIADTGGSGGLVFELTGGRLTQRQAYALLCLAGLVITWTSGVFDIIAYASRAFAFYYALQSAIAAIGMRRAGAPFRAASFFLQAVLGMAIVVFGIPAE</sequence>
<feature type="transmembrane region" description="Helical" evidence="1">
    <location>
        <begin position="101"/>
        <end position="125"/>
    </location>
</feature>
<protein>
    <recommendedName>
        <fullName evidence="4">Amino acid permease</fullName>
    </recommendedName>
</protein>
<reference evidence="2" key="1">
    <citation type="submission" date="2022-12" db="EMBL/GenBank/DDBJ databases">
        <title>Jiella pelagia sp. nov., isolated from phosphonate enriched culture of Northwest Pacific surface seawater.</title>
        <authorList>
            <person name="Shin D.Y."/>
            <person name="Hwang C.Y."/>
        </authorList>
    </citation>
    <scope>NUCLEOTIDE SEQUENCE</scope>
    <source>
        <strain evidence="2">HL-NP1</strain>
    </source>
</reference>
<gene>
    <name evidence="2" type="ORF">OH818_12465</name>
</gene>
<evidence type="ECO:0000256" key="1">
    <source>
        <dbReference type="SAM" id="Phobius"/>
    </source>
</evidence>